<comment type="caution">
    <text evidence="3">The sequence shown here is derived from an EMBL/GenBank/DDBJ whole genome shotgun (WGS) entry which is preliminary data.</text>
</comment>
<gene>
    <name evidence="3" type="ORF">PIIN_03582</name>
</gene>
<keyword evidence="1" id="KW-0472">Membrane</keyword>
<reference evidence="3 4" key="1">
    <citation type="journal article" date="2011" name="PLoS Pathog.">
        <title>Endophytic Life Strategies Decoded by Genome and Transcriptome Analyses of the Mutualistic Root Symbiont Piriformospora indica.</title>
        <authorList>
            <person name="Zuccaro A."/>
            <person name="Lahrmann U."/>
            <person name="Guldener U."/>
            <person name="Langen G."/>
            <person name="Pfiffi S."/>
            <person name="Biedenkopf D."/>
            <person name="Wong P."/>
            <person name="Samans B."/>
            <person name="Grimm C."/>
            <person name="Basiewicz M."/>
            <person name="Murat C."/>
            <person name="Martin F."/>
            <person name="Kogel K.H."/>
        </authorList>
    </citation>
    <scope>NUCLEOTIDE SEQUENCE [LARGE SCALE GENOMIC DNA]</scope>
    <source>
        <strain evidence="3 4">DSM 11827</strain>
    </source>
</reference>
<feature type="transmembrane region" description="Helical" evidence="1">
    <location>
        <begin position="34"/>
        <end position="53"/>
    </location>
</feature>
<dbReference type="OrthoDB" id="3038503at2759"/>
<organism evidence="3 4">
    <name type="scientific">Serendipita indica (strain DSM 11827)</name>
    <name type="common">Root endophyte fungus</name>
    <name type="synonym">Piriformospora indica</name>
    <dbReference type="NCBI Taxonomy" id="1109443"/>
    <lineage>
        <taxon>Eukaryota</taxon>
        <taxon>Fungi</taxon>
        <taxon>Dikarya</taxon>
        <taxon>Basidiomycota</taxon>
        <taxon>Agaricomycotina</taxon>
        <taxon>Agaricomycetes</taxon>
        <taxon>Sebacinales</taxon>
        <taxon>Serendipitaceae</taxon>
        <taxon>Serendipita</taxon>
    </lineage>
</organism>
<proteinExistence type="predicted"/>
<dbReference type="AlphaFoldDB" id="G4TEA0"/>
<dbReference type="EMBL" id="CAFZ01000060">
    <property type="protein sequence ID" value="CCA69643.1"/>
    <property type="molecule type" value="Genomic_DNA"/>
</dbReference>
<feature type="transmembrane region" description="Helical" evidence="1">
    <location>
        <begin position="180"/>
        <end position="203"/>
    </location>
</feature>
<evidence type="ECO:0000256" key="1">
    <source>
        <dbReference type="SAM" id="Phobius"/>
    </source>
</evidence>
<dbReference type="HOGENOM" id="CLU_035509_1_3_1"/>
<feature type="domain" description="DUF6533" evidence="2">
    <location>
        <begin position="40"/>
        <end position="80"/>
    </location>
</feature>
<keyword evidence="4" id="KW-1185">Reference proteome</keyword>
<dbReference type="Pfam" id="PF20151">
    <property type="entry name" value="DUF6533"/>
    <property type="match status" value="1"/>
</dbReference>
<name>G4TEA0_SERID</name>
<feature type="transmembrane region" description="Helical" evidence="1">
    <location>
        <begin position="138"/>
        <end position="160"/>
    </location>
</feature>
<evidence type="ECO:0000313" key="4">
    <source>
        <dbReference type="Proteomes" id="UP000007148"/>
    </source>
</evidence>
<dbReference type="InParanoid" id="G4TEA0"/>
<dbReference type="InterPro" id="IPR045340">
    <property type="entry name" value="DUF6533"/>
</dbReference>
<protein>
    <recommendedName>
        <fullName evidence="2">DUF6533 domain-containing protein</fullName>
    </recommendedName>
</protein>
<keyword evidence="1" id="KW-0812">Transmembrane</keyword>
<accession>G4TEA0</accession>
<keyword evidence="1" id="KW-1133">Transmembrane helix</keyword>
<dbReference type="Proteomes" id="UP000007148">
    <property type="component" value="Unassembled WGS sequence"/>
</dbReference>
<sequence length="269" mass="30612">MASLPPSEIPARIAPVKPMDAQTLLDILADIQRWRYGFGAGTTVLFYDLLLTFDKELDYIWRKGFTGLSVLYLMNRYLFLPFIVLTAYEFSNLRPSMSDGMCKGATLGYFFSFGGVLAISTWLLSLRVISLYHRQRRIVLSIYILYAIVHGTSFAFNVTFAQDAYPTIQYSTDISLCRSIANVALIRGGYFTPVVVLELYILILQIMHHYRRREHGIKAHLSSFDLVQALYRDGYMYLLLTLLLRLSTSLINQIGKGAGLAKSRTEFPL</sequence>
<feature type="transmembrane region" description="Helical" evidence="1">
    <location>
        <begin position="108"/>
        <end position="126"/>
    </location>
</feature>
<evidence type="ECO:0000313" key="3">
    <source>
        <dbReference type="EMBL" id="CCA69643.1"/>
    </source>
</evidence>
<feature type="transmembrane region" description="Helical" evidence="1">
    <location>
        <begin position="65"/>
        <end position="88"/>
    </location>
</feature>
<evidence type="ECO:0000259" key="2">
    <source>
        <dbReference type="Pfam" id="PF20151"/>
    </source>
</evidence>